<feature type="binding site" evidence="21">
    <location>
        <position position="284"/>
    </location>
    <ligand>
        <name>7-phospho-2-dehydro-3-deoxy-D-arabino-heptonate</name>
        <dbReference type="ChEBI" id="CHEBI:58394"/>
    </ligand>
</feature>
<dbReference type="InterPro" id="IPR013792">
    <property type="entry name" value="RNA3'P_cycl/enolpyr_Trfase_a/b"/>
</dbReference>
<evidence type="ECO:0000259" key="24">
    <source>
        <dbReference type="Pfam" id="PF00275"/>
    </source>
</evidence>
<comment type="catalytic activity">
    <reaction evidence="20 21 22">
        <text>shikimate + ATP = 3-phosphoshikimate + ADP + H(+)</text>
        <dbReference type="Rhea" id="RHEA:13121"/>
        <dbReference type="ChEBI" id="CHEBI:15378"/>
        <dbReference type="ChEBI" id="CHEBI:30616"/>
        <dbReference type="ChEBI" id="CHEBI:36208"/>
        <dbReference type="ChEBI" id="CHEBI:145989"/>
        <dbReference type="ChEBI" id="CHEBI:456216"/>
        <dbReference type="EC" id="2.7.1.71"/>
    </reaction>
</comment>
<dbReference type="SUPFAM" id="SSF53223">
    <property type="entry name" value="Aminoacid dehydrogenase-like, N-terminal domain"/>
    <property type="match status" value="1"/>
</dbReference>
<keyword evidence="9 21" id="KW-0479">Metal-binding</keyword>
<dbReference type="GO" id="GO:0003856">
    <property type="term" value="F:3-dehydroquinate synthase activity"/>
    <property type="evidence" value="ECO:0007669"/>
    <property type="project" value="UniProtKB-UniRule"/>
</dbReference>
<comment type="similarity">
    <text evidence="4">In the N-terminal section; belongs to the shikimate kinase family.</text>
</comment>
<keyword evidence="8 21" id="KW-0808">Transferase</keyword>
<dbReference type="GO" id="GO:0004765">
    <property type="term" value="F:shikimate kinase activity"/>
    <property type="evidence" value="ECO:0007669"/>
    <property type="project" value="UniProtKB-UniRule"/>
</dbReference>
<dbReference type="GO" id="GO:0008652">
    <property type="term" value="P:amino acid biosynthetic process"/>
    <property type="evidence" value="ECO:0007669"/>
    <property type="project" value="UniProtKB-KW"/>
</dbReference>
<evidence type="ECO:0000259" key="25">
    <source>
        <dbReference type="Pfam" id="PF01488"/>
    </source>
</evidence>
<dbReference type="HOGENOM" id="CLU_001201_1_2_1"/>
<comment type="similarity">
    <text evidence="21 22">In the C-terminal section; belongs to the shikimate dehydrogenase family.</text>
</comment>
<dbReference type="InterPro" id="IPR000623">
    <property type="entry name" value="Shikimate_kinase/TSH1"/>
</dbReference>
<dbReference type="EC" id="4.2.3.4" evidence="21"/>
<dbReference type="CDD" id="cd01065">
    <property type="entry name" value="NAD_bind_Shikimate_DH"/>
    <property type="match status" value="1"/>
</dbReference>
<dbReference type="HAMAP" id="MF_03143">
    <property type="entry name" value="Pentafunct_AroM"/>
    <property type="match status" value="1"/>
</dbReference>
<feature type="active site" description="Schiff-base intermediate with substrate; for 3-dehydroquinate dehydratase activity" evidence="21">
    <location>
        <position position="1287"/>
    </location>
</feature>
<dbReference type="PANTHER" id="PTHR21090">
    <property type="entry name" value="AROM/DEHYDROQUINATE SYNTHASE"/>
    <property type="match status" value="1"/>
</dbReference>
<evidence type="ECO:0000256" key="19">
    <source>
        <dbReference type="ARBA" id="ARBA00044633"/>
    </source>
</evidence>
<dbReference type="InterPro" id="IPR056179">
    <property type="entry name" value="DHQS_C"/>
</dbReference>
<feature type="active site" description="Proton acceptor; for 3-dehydroquinate synthase activity" evidence="21">
    <location>
        <position position="257"/>
    </location>
</feature>
<dbReference type="PANTHER" id="PTHR21090:SF5">
    <property type="entry name" value="PENTAFUNCTIONAL AROM POLYPEPTIDE"/>
    <property type="match status" value="1"/>
</dbReference>
<evidence type="ECO:0000256" key="16">
    <source>
        <dbReference type="ARBA" id="ARBA00023141"/>
    </source>
</evidence>
<dbReference type="InterPro" id="IPR046346">
    <property type="entry name" value="Aminoacid_DH-like_N_sf"/>
</dbReference>
<dbReference type="InterPro" id="IPR023193">
    <property type="entry name" value="EPSP_synthase_CS"/>
</dbReference>
<evidence type="ECO:0000256" key="23">
    <source>
        <dbReference type="SAM" id="Phobius"/>
    </source>
</evidence>
<feature type="binding site" evidence="21">
    <location>
        <position position="247"/>
    </location>
    <ligand>
        <name>7-phospho-2-dehydro-3-deoxy-D-arabino-heptonate</name>
        <dbReference type="ChEBI" id="CHEBI:58394"/>
    </ligand>
</feature>
<dbReference type="GO" id="GO:0009073">
    <property type="term" value="P:aromatic amino acid family biosynthetic process"/>
    <property type="evidence" value="ECO:0007669"/>
    <property type="project" value="UniProtKB-UniRule"/>
</dbReference>
<feature type="binding site" evidence="21">
    <location>
        <position position="132"/>
    </location>
    <ligand>
        <name>7-phospho-2-dehydro-3-deoxy-D-arabino-heptonate</name>
        <dbReference type="ChEBI" id="CHEBI:58394"/>
    </ligand>
</feature>
<feature type="region of interest" description="Shikimate dehydrogenase" evidence="21">
    <location>
        <begin position="1368"/>
        <end position="1657"/>
    </location>
</feature>
<comment type="subunit">
    <text evidence="21 22">Homodimer.</text>
</comment>
<dbReference type="FunFam" id="3.40.50.1970:FF:000007">
    <property type="entry name" value="Pentafunctional AROM polypeptide"/>
    <property type="match status" value="1"/>
</dbReference>
<accession>A0A0C9ZVG8</accession>
<dbReference type="EC" id="4.2.1.10" evidence="21"/>
<dbReference type="HAMAP" id="MF_00210">
    <property type="entry name" value="EPSP_synth"/>
    <property type="match status" value="1"/>
</dbReference>
<feature type="binding site" evidence="21">
    <location>
        <position position="163"/>
    </location>
    <ligand>
        <name>NAD(+)</name>
        <dbReference type="ChEBI" id="CHEBI:57540"/>
    </ligand>
</feature>
<comment type="similarity">
    <text evidence="21 22">In the 3rd section; belongs to the shikimate kinase family.</text>
</comment>
<keyword evidence="15 21" id="KW-0560">Oxidoreductase</keyword>
<dbReference type="PROSITE" id="PS01128">
    <property type="entry name" value="SHIKIMATE_KINASE"/>
    <property type="match status" value="1"/>
</dbReference>
<evidence type="ECO:0000256" key="7">
    <source>
        <dbReference type="ARBA" id="ARBA00022605"/>
    </source>
</evidence>
<evidence type="ECO:0000256" key="21">
    <source>
        <dbReference type="HAMAP-Rule" id="MF_03143"/>
    </source>
</evidence>
<organism evidence="30 31">
    <name type="scientific">Pisolithus microcarpus 441</name>
    <dbReference type="NCBI Taxonomy" id="765257"/>
    <lineage>
        <taxon>Eukaryota</taxon>
        <taxon>Fungi</taxon>
        <taxon>Dikarya</taxon>
        <taxon>Basidiomycota</taxon>
        <taxon>Agaricomycotina</taxon>
        <taxon>Agaricomycetes</taxon>
        <taxon>Agaricomycetidae</taxon>
        <taxon>Boletales</taxon>
        <taxon>Sclerodermatineae</taxon>
        <taxon>Pisolithaceae</taxon>
        <taxon>Pisolithus</taxon>
    </lineage>
</organism>
<dbReference type="FunFam" id="3.20.20.70:FF:000135">
    <property type="entry name" value="Pentafunctional AROM polypeptide"/>
    <property type="match status" value="1"/>
</dbReference>
<keyword evidence="14 21" id="KW-0521">NADP</keyword>
<proteinExistence type="inferred from homology"/>
<feature type="binding site" evidence="21">
    <location>
        <position position="192"/>
    </location>
    <ligand>
        <name>NAD(+)</name>
        <dbReference type="ChEBI" id="CHEBI:57540"/>
    </ligand>
</feature>
<keyword evidence="13 21" id="KW-0067">ATP-binding</keyword>
<feature type="binding site" evidence="21">
    <location>
        <begin position="141"/>
        <end position="142"/>
    </location>
    <ligand>
        <name>NAD(+)</name>
        <dbReference type="ChEBI" id="CHEBI:57540"/>
    </ligand>
</feature>
<comment type="pathway">
    <text evidence="21 22">Metabolic intermediate biosynthesis; chorismate biosynthesis; chorismate from D-erythrose 4-phosphate and phosphoenolpyruvate: step 3/7.</text>
</comment>
<feature type="domain" description="SDH C-terminal" evidence="28">
    <location>
        <begin position="1622"/>
        <end position="1652"/>
    </location>
</feature>
<dbReference type="GO" id="GO:0046872">
    <property type="term" value="F:metal ion binding"/>
    <property type="evidence" value="ECO:0007669"/>
    <property type="project" value="UniProtKB-UniRule"/>
</dbReference>
<keyword evidence="23" id="KW-0472">Membrane</keyword>
<keyword evidence="31" id="KW-1185">Reference proteome</keyword>
<evidence type="ECO:0000256" key="8">
    <source>
        <dbReference type="ARBA" id="ARBA00022679"/>
    </source>
</evidence>
<evidence type="ECO:0000256" key="11">
    <source>
        <dbReference type="ARBA" id="ARBA00022777"/>
    </source>
</evidence>
<dbReference type="Pfam" id="PF01202">
    <property type="entry name" value="SKI"/>
    <property type="match status" value="1"/>
</dbReference>
<dbReference type="NCBIfam" id="TIGR01809">
    <property type="entry name" value="Shik-DH-AROM"/>
    <property type="match status" value="1"/>
</dbReference>
<evidence type="ECO:0000256" key="15">
    <source>
        <dbReference type="ARBA" id="ARBA00023002"/>
    </source>
</evidence>
<keyword evidence="6 21" id="KW-0963">Cytoplasm</keyword>
<dbReference type="InterPro" id="IPR001986">
    <property type="entry name" value="Enolpyruvate_Tfrase_dom"/>
</dbReference>
<evidence type="ECO:0000256" key="20">
    <source>
        <dbReference type="ARBA" id="ARBA00048567"/>
    </source>
</evidence>
<dbReference type="SUPFAM" id="SSF51569">
    <property type="entry name" value="Aldolase"/>
    <property type="match status" value="1"/>
</dbReference>
<dbReference type="HAMAP" id="MF_00109">
    <property type="entry name" value="Shikimate_kinase"/>
    <property type="match status" value="1"/>
</dbReference>
<keyword evidence="18 21" id="KW-0511">Multifunctional enzyme</keyword>
<comment type="catalytic activity">
    <reaction evidence="21 22">
        <text>7-phospho-2-dehydro-3-deoxy-D-arabino-heptonate = 3-dehydroquinate + phosphate</text>
        <dbReference type="Rhea" id="RHEA:21968"/>
        <dbReference type="ChEBI" id="CHEBI:32364"/>
        <dbReference type="ChEBI" id="CHEBI:43474"/>
        <dbReference type="ChEBI" id="CHEBI:58394"/>
        <dbReference type="EC" id="4.2.3.4"/>
    </reaction>
</comment>
<comment type="pathway">
    <text evidence="21 22">Metabolic intermediate biosynthesis; chorismate biosynthesis; chorismate from D-erythrose 4-phosphate and phosphoenolpyruvate: step 4/7.</text>
</comment>
<keyword evidence="16 21" id="KW-0057">Aromatic amino acid biosynthesis</keyword>
<dbReference type="InterPro" id="IPR013708">
    <property type="entry name" value="Shikimate_DH-bd_N"/>
</dbReference>
<feature type="domain" description="3-dehydroquinate synthase C-terminal" evidence="29">
    <location>
        <begin position="193"/>
        <end position="361"/>
    </location>
</feature>
<dbReference type="PRINTS" id="PR01100">
    <property type="entry name" value="SHIKIMTKNASE"/>
</dbReference>
<feature type="domain" description="Shikimate dehydrogenase substrate binding N-terminal" evidence="27">
    <location>
        <begin position="1373"/>
        <end position="1454"/>
    </location>
</feature>
<evidence type="ECO:0000256" key="4">
    <source>
        <dbReference type="ARBA" id="ARBA00009349"/>
    </source>
</evidence>
<dbReference type="Gene3D" id="3.40.50.10860">
    <property type="entry name" value="Leucine Dehydrogenase, chain A, domain 1"/>
    <property type="match status" value="1"/>
</dbReference>
<feature type="transmembrane region" description="Helical" evidence="23">
    <location>
        <begin position="110"/>
        <end position="131"/>
    </location>
</feature>
<evidence type="ECO:0000256" key="22">
    <source>
        <dbReference type="PIRNR" id="PIRNR000514"/>
    </source>
</evidence>
<dbReference type="Gene3D" id="3.65.10.10">
    <property type="entry name" value="Enolpyruvate transferase domain"/>
    <property type="match status" value="2"/>
</dbReference>
<evidence type="ECO:0000259" key="27">
    <source>
        <dbReference type="Pfam" id="PF08501"/>
    </source>
</evidence>
<feature type="binding site" evidence="21">
    <location>
        <position position="164"/>
    </location>
    <ligand>
        <name>7-phospho-2-dehydro-3-deoxy-D-arabino-heptonate</name>
        <dbReference type="ChEBI" id="CHEBI:58394"/>
    </ligand>
</feature>
<name>A0A0C9ZVG8_9AGAM</name>
<evidence type="ECO:0000256" key="14">
    <source>
        <dbReference type="ARBA" id="ARBA00022857"/>
    </source>
</evidence>
<dbReference type="InterPro" id="IPR036968">
    <property type="entry name" value="Enolpyruvate_Tfrase_sf"/>
</dbReference>
<comment type="caution">
    <text evidence="21">Lacks conserved residue(s) required for the propagation of feature annotation.</text>
</comment>
<evidence type="ECO:0000256" key="17">
    <source>
        <dbReference type="ARBA" id="ARBA00023239"/>
    </source>
</evidence>
<comment type="pathway">
    <text evidence="2 21 22">Metabolic intermediate biosynthesis; chorismate biosynthesis; chorismate from D-erythrose 4-phosphate and phosphoenolpyruvate: step 5/7.</text>
</comment>
<comment type="similarity">
    <text evidence="3">In the 2nd section; belongs to the type-I 3-dehydroquinase family.</text>
</comment>
<dbReference type="Proteomes" id="UP000054018">
    <property type="component" value="Unassembled WGS sequence"/>
</dbReference>
<feature type="binding site" evidence="21">
    <location>
        <position position="284"/>
    </location>
    <ligand>
        <name>Zn(2+)</name>
        <dbReference type="ChEBI" id="CHEBI:29105"/>
        <note>catalytic</note>
    </ligand>
</feature>
<feature type="active site" description="Proton acceptor; for 3-dehydroquinate dehydratase activity" evidence="21">
    <location>
        <position position="1259"/>
    </location>
</feature>
<dbReference type="InterPro" id="IPR013785">
    <property type="entry name" value="Aldolase_TIM"/>
</dbReference>
<dbReference type="CDD" id="cd08195">
    <property type="entry name" value="DHQS"/>
    <property type="match status" value="1"/>
</dbReference>
<gene>
    <name evidence="30" type="ORF">PISMIDRAFT_22597</name>
</gene>
<dbReference type="GO" id="GO:0005737">
    <property type="term" value="C:cytoplasm"/>
    <property type="evidence" value="ECO:0007669"/>
    <property type="project" value="UniProtKB-SubCell"/>
</dbReference>
<dbReference type="GO" id="GO:0003866">
    <property type="term" value="F:3-phosphoshikimate 1-carboxyvinyltransferase activity"/>
    <property type="evidence" value="ECO:0007669"/>
    <property type="project" value="UniProtKB-UniRule"/>
</dbReference>
<feature type="domain" description="Quinate/shikimate 5-dehydrogenase/glutamyl-tRNA reductase" evidence="25">
    <location>
        <begin position="1495"/>
        <end position="1558"/>
    </location>
</feature>
<feature type="active site" description="Proton acceptor; for 3-dehydroquinate synthase activity" evidence="21">
    <location>
        <position position="272"/>
    </location>
</feature>
<dbReference type="OrthoDB" id="197068at2759"/>
<feature type="domain" description="Enolpyruvate transferase" evidence="24">
    <location>
        <begin position="460"/>
        <end position="909"/>
    </location>
</feature>
<evidence type="ECO:0000259" key="26">
    <source>
        <dbReference type="Pfam" id="PF01761"/>
    </source>
</evidence>
<evidence type="ECO:0000256" key="18">
    <source>
        <dbReference type="ARBA" id="ARBA00023268"/>
    </source>
</evidence>
<keyword evidence="10 21" id="KW-0547">Nucleotide-binding</keyword>
<dbReference type="UniPathway" id="UPA00053">
    <property type="reaction ID" value="UER00085"/>
</dbReference>
<feature type="binding site" evidence="21">
    <location>
        <position position="196"/>
    </location>
    <ligand>
        <name>Zn(2+)</name>
        <dbReference type="ChEBI" id="CHEBI:29105"/>
        <note>catalytic</note>
    </ligand>
</feature>
<dbReference type="SUPFAM" id="SSF56796">
    <property type="entry name" value="Dehydroquinate synthase-like"/>
    <property type="match status" value="1"/>
</dbReference>
<comment type="catalytic activity">
    <reaction evidence="21 22">
        <text>3-dehydroquinate = 3-dehydroshikimate + H2O</text>
        <dbReference type="Rhea" id="RHEA:21096"/>
        <dbReference type="ChEBI" id="CHEBI:15377"/>
        <dbReference type="ChEBI" id="CHEBI:16630"/>
        <dbReference type="ChEBI" id="CHEBI:32364"/>
        <dbReference type="EC" id="4.2.1.10"/>
    </reaction>
</comment>
<feature type="binding site" evidence="21">
    <location>
        <begin position="948"/>
        <end position="955"/>
    </location>
    <ligand>
        <name>ATP</name>
        <dbReference type="ChEBI" id="CHEBI:30616"/>
    </ligand>
</feature>
<feature type="binding site" evidence="21">
    <location>
        <position position="154"/>
    </location>
    <ligand>
        <name>7-phospho-2-dehydro-3-deoxy-D-arabino-heptonate</name>
        <dbReference type="ChEBI" id="CHEBI:58394"/>
    </ligand>
</feature>
<dbReference type="NCBIfam" id="TIGR01093">
    <property type="entry name" value="aroD"/>
    <property type="match status" value="1"/>
</dbReference>
<feature type="binding site" evidence="21">
    <location>
        <begin position="196"/>
        <end position="199"/>
    </location>
    <ligand>
        <name>7-phospho-2-dehydro-3-deoxy-D-arabino-heptonate</name>
        <dbReference type="ChEBI" id="CHEBI:58394"/>
    </ligand>
</feature>
<dbReference type="Pfam" id="PF08501">
    <property type="entry name" value="Shikimate_dh_N"/>
    <property type="match status" value="1"/>
</dbReference>
<comment type="pathway">
    <text evidence="21 22">Metabolic intermediate biosynthesis; chorismate biosynthesis; chorismate from D-erythrose 4-phosphate and phosphoenolpyruvate: step 2/7.</text>
</comment>
<dbReference type="InterPro" id="IPR031322">
    <property type="entry name" value="Shikimate/glucono_kinase"/>
</dbReference>
<dbReference type="Pfam" id="PF01487">
    <property type="entry name" value="DHquinase_I"/>
    <property type="match status" value="1"/>
</dbReference>
<comment type="pathway">
    <text evidence="1 21 22">Metabolic intermediate biosynthesis; chorismate biosynthesis; chorismate from D-erythrose 4-phosphate and phosphoenolpyruvate: step 6/7.</text>
</comment>
<dbReference type="EMBL" id="KN833703">
    <property type="protein sequence ID" value="KIK26217.1"/>
    <property type="molecule type" value="Genomic_DNA"/>
</dbReference>
<evidence type="ECO:0000256" key="12">
    <source>
        <dbReference type="ARBA" id="ARBA00022833"/>
    </source>
</evidence>
<dbReference type="InterPro" id="IPR008289">
    <property type="entry name" value="Pentafunct_AroM"/>
</dbReference>
<comment type="catalytic activity">
    <reaction evidence="19">
        <text>3-phosphoshikimate + phosphoenolpyruvate = 5-O-(1-carboxyvinyl)-3-phosphoshikimate + phosphate</text>
        <dbReference type="Rhea" id="RHEA:21256"/>
        <dbReference type="ChEBI" id="CHEBI:43474"/>
        <dbReference type="ChEBI" id="CHEBI:57701"/>
        <dbReference type="ChEBI" id="CHEBI:58702"/>
        <dbReference type="ChEBI" id="CHEBI:145989"/>
        <dbReference type="EC" id="2.5.1.19"/>
    </reaction>
    <physiologicalReaction direction="left-to-right" evidence="19">
        <dbReference type="Rhea" id="RHEA:21257"/>
    </physiologicalReaction>
</comment>
<dbReference type="NCBIfam" id="TIGR01356">
    <property type="entry name" value="aroA"/>
    <property type="match status" value="1"/>
</dbReference>
<keyword evidence="11 21" id="KW-0418">Kinase</keyword>
<sequence>MSVQKISILGKESIHVGFNLVQHISDTLLDTLPSSTYVLITDTNIAPLYLQPIAATFALATDARFPNKSDPARPRFLTYTIPPGETTKTREGKAEIEDFLLRHRCTRDTVIIALGGGVIGDLVGFVAATFMRGVRVVQVPTSLLAMVDSSIGGKTAVDAPLGKNLIGAFWQPSYIFVDAAFLRTLPVRELANGLAEVIKTAAIWDETAFALLEANSSTLLTCLSSSSPALDLNHPLLTLIISSINTKATIVSRDPREAHLRGLVNFGHSIGHAIEALVTPYVLHGECISVGMVLEAELARAAGVLGQVSLGRLRRCIESYGLPSTLSDKRILEAEKRIVATGGQPISVDTLLDRMSVDKKNAGKLKRVVLLERIGKTRELRATGVADEDIRKVLCPAVRVVAGTPGTYAKPPLPPPMLELPDADPTQLSGPVPNAQIAQVSSATSAPSRKAATDIPHITLSTPGSKSISNRALVLAALCKGTCRLKNLLHSDDTQVMMAALEQLKAATFTWTDNGETLVVTGSGGALSVPPPGTQLYLGNAGTAARFLTTVCTIVSPPNTTDTSRAETTTITGNARMKQRPIAPLVTALRGAGATIGYLESEGCLPLSIKPLGRLPGGTLTLDASLSSQYVSSILLCAPYAAQPTTLVLTGPAVISQLYIDMTIELMRDFGIEVTRERDAASGDLLNVYHIPRGTYRAPESGEFVIESDASSATYPLAIAAITGTRCTLANIGSSSLQGDARFAKEVLEPMGCEVVQTETETTVTGPPKGKLRARGEVDMEPMTDAFLTACAVAAVATDGGVGEGAESGEGKNVTRIRGIANQRVKECNRIQAMIDQLAKFGISTRELPDGLEVYGRPLPQLTRGASIHCYDDHRVAMAFAVLATVVDGTILEEKRCVEKTWPNWWDDLENKLGVKVEGVQLPEPAKTVRTSPAPKTPETIPSILLVGMRGSGKTYIGELAAQALSLPLLDFDAEFSRVYQQPLRSFVLERGWAEFRKAEITLLLELMKAHARGWVVSLGGGIVETLEAREALKKYAKAGGCVVWVQREPEEIERYLESETERPAYGEPVRAVLERRAPWFEECANYVFGNHTALPGGASALGSGALEAEVSRFFGHISGLRPNLVSTNANRSYFLSLTYPDVAPALPKIPELTTGVDAVELRADLLHESGLQIPSPSYVSTQLFALRRATTLPIVFTVRTVSQGGAFPDDAPVEAGKLLKLALRLGVEYVDVETTLPAPLILDIVSLKGPSHIVASFHDWTGSVKWDSVAMKAQYEAAAQIGDVVKLISKANSVSDNFKLQDFVAKVAIASKPLIAINMGAAGQLSRVLNTTLTPVTHPLLPTAAAPGQMSVSDIHRALHLIGLLPARRFFLFGSPIARSPSPTLHNTGFAALGLPHTYGLLEGESITDETRAILASPDFGGASVTIPLKLDIMSVLDGFTAAATTIGAVNTIIPCQSPDANKPRLLLGDNTDYLGIIGAIHAVSPGLRAPGSALVLGAGGTARAAVYALHTLGTKQIYLYNRTHSKATAIAEAFSSIPVRVLDKLGNWPAGAPSVVISTVPADATTIETGPGFESKVYLPPNLLDASTKGVVVDMAYKPAETPLLALTKRIAPTWATVPGVEVLLEQGYAQFEHWTGRRCPREIVREKVLQWYNA</sequence>
<dbReference type="CDD" id="cd01556">
    <property type="entry name" value="EPSP_synthase"/>
    <property type="match status" value="1"/>
</dbReference>
<feature type="binding site" evidence="21">
    <location>
        <position position="268"/>
    </location>
    <ligand>
        <name>Zn(2+)</name>
        <dbReference type="ChEBI" id="CHEBI:29105"/>
        <note>catalytic</note>
    </ligand>
</feature>
<reference evidence="31" key="2">
    <citation type="submission" date="2015-01" db="EMBL/GenBank/DDBJ databases">
        <title>Evolutionary Origins and Diversification of the Mycorrhizal Mutualists.</title>
        <authorList>
            <consortium name="DOE Joint Genome Institute"/>
            <consortium name="Mycorrhizal Genomics Consortium"/>
            <person name="Kohler A."/>
            <person name="Kuo A."/>
            <person name="Nagy L.G."/>
            <person name="Floudas D."/>
            <person name="Copeland A."/>
            <person name="Barry K.W."/>
            <person name="Cichocki N."/>
            <person name="Veneault-Fourrey C."/>
            <person name="LaButti K."/>
            <person name="Lindquist E.A."/>
            <person name="Lipzen A."/>
            <person name="Lundell T."/>
            <person name="Morin E."/>
            <person name="Murat C."/>
            <person name="Riley R."/>
            <person name="Ohm R."/>
            <person name="Sun H."/>
            <person name="Tunlid A."/>
            <person name="Henrissat B."/>
            <person name="Grigoriev I.V."/>
            <person name="Hibbett D.S."/>
            <person name="Martin F."/>
        </authorList>
    </citation>
    <scope>NUCLEOTIDE SEQUENCE [LARGE SCALE GENOMIC DNA]</scope>
    <source>
        <strain evidence="31">441</strain>
    </source>
</reference>
<comment type="catalytic activity">
    <reaction evidence="21 22">
        <text>shikimate + NADP(+) = 3-dehydroshikimate + NADPH + H(+)</text>
        <dbReference type="Rhea" id="RHEA:17737"/>
        <dbReference type="ChEBI" id="CHEBI:15378"/>
        <dbReference type="ChEBI" id="CHEBI:16630"/>
        <dbReference type="ChEBI" id="CHEBI:36208"/>
        <dbReference type="ChEBI" id="CHEBI:57783"/>
        <dbReference type="ChEBI" id="CHEBI:58349"/>
        <dbReference type="EC" id="1.1.1.25"/>
    </reaction>
</comment>
<dbReference type="Gene3D" id="3.20.20.70">
    <property type="entry name" value="Aldolase class I"/>
    <property type="match status" value="1"/>
</dbReference>
<evidence type="ECO:0000256" key="6">
    <source>
        <dbReference type="ARBA" id="ARBA00022490"/>
    </source>
</evidence>
<keyword evidence="17 21" id="KW-0456">Lyase</keyword>
<comment type="function">
    <text evidence="21 22">The AROM polypeptide catalyzes 5 consecutive enzymatic reactions in prechorismate polyaromatic amino acid biosynthesis.</text>
</comment>
<keyword evidence="7 21" id="KW-0028">Amino-acid biosynthesis</keyword>
<evidence type="ECO:0000256" key="10">
    <source>
        <dbReference type="ARBA" id="ARBA00022741"/>
    </source>
</evidence>
<feature type="region of interest" description="3-dehydroquinate synthase" evidence="21">
    <location>
        <begin position="1"/>
        <end position="387"/>
    </location>
</feature>
<dbReference type="InterPro" id="IPR041121">
    <property type="entry name" value="SDH_C"/>
</dbReference>
<dbReference type="Pfam" id="PF24621">
    <property type="entry name" value="DHQS_C"/>
    <property type="match status" value="1"/>
</dbReference>
<dbReference type="InterPro" id="IPR016037">
    <property type="entry name" value="DHQ_synth_AroB"/>
</dbReference>
<dbReference type="PROSITE" id="PS00885">
    <property type="entry name" value="EPSP_SYNTHASE_2"/>
    <property type="match status" value="1"/>
</dbReference>
<evidence type="ECO:0000256" key="9">
    <source>
        <dbReference type="ARBA" id="ARBA00022723"/>
    </source>
</evidence>
<evidence type="ECO:0000313" key="30">
    <source>
        <dbReference type="EMBL" id="KIK26217.1"/>
    </source>
</evidence>
<comment type="cofactor">
    <cofactor evidence="21 22">
        <name>Zn(2+)</name>
        <dbReference type="ChEBI" id="CHEBI:29105"/>
    </cofactor>
    <text evidence="21 22">Binds 2 Zn(2+) ions per subunit.</text>
</comment>
<dbReference type="Pfam" id="PF01761">
    <property type="entry name" value="DHQ_synthase"/>
    <property type="match status" value="1"/>
</dbReference>
<feature type="binding site" evidence="21">
    <location>
        <begin position="116"/>
        <end position="118"/>
    </location>
    <ligand>
        <name>NAD(+)</name>
        <dbReference type="ChEBI" id="CHEBI:57540"/>
    </ligand>
</feature>
<dbReference type="Gene3D" id="3.40.50.300">
    <property type="entry name" value="P-loop containing nucleotide triphosphate hydrolases"/>
    <property type="match status" value="1"/>
</dbReference>
<dbReference type="GO" id="GO:0003855">
    <property type="term" value="F:3-dehydroquinate dehydratase activity"/>
    <property type="evidence" value="ECO:0007669"/>
    <property type="project" value="UniProtKB-UniRule"/>
</dbReference>
<dbReference type="Gene3D" id="3.40.50.720">
    <property type="entry name" value="NAD(P)-binding Rossmann-like Domain"/>
    <property type="match status" value="1"/>
</dbReference>
<evidence type="ECO:0000256" key="1">
    <source>
        <dbReference type="ARBA" id="ARBA00004811"/>
    </source>
</evidence>
<feature type="binding site" evidence="21">
    <location>
        <begin position="85"/>
        <end position="88"/>
    </location>
    <ligand>
        <name>NAD(+)</name>
        <dbReference type="ChEBI" id="CHEBI:57540"/>
    </ligand>
</feature>
<feature type="binding site" evidence="21">
    <location>
        <position position="359"/>
    </location>
    <ligand>
        <name>7-phospho-2-dehydro-3-deoxy-D-arabino-heptonate</name>
        <dbReference type="ChEBI" id="CHEBI:58394"/>
    </ligand>
</feature>
<dbReference type="InterPro" id="IPR010110">
    <property type="entry name" value="Shikimate_DH_AroM-type"/>
</dbReference>
<dbReference type="GO" id="GO:0005524">
    <property type="term" value="F:ATP binding"/>
    <property type="evidence" value="ECO:0007669"/>
    <property type="project" value="UniProtKB-UniRule"/>
</dbReference>
<feature type="binding site" evidence="21">
    <location>
        <position position="148"/>
    </location>
    <ligand>
        <name>7-phospho-2-dehydro-3-deoxy-D-arabino-heptonate</name>
        <dbReference type="ChEBI" id="CHEBI:58394"/>
    </ligand>
</feature>
<dbReference type="CDD" id="cd00502">
    <property type="entry name" value="DHQase_I"/>
    <property type="match status" value="1"/>
</dbReference>
<dbReference type="Pfam" id="PF01488">
    <property type="entry name" value="Shikimate_DH"/>
    <property type="match status" value="1"/>
</dbReference>
<dbReference type="EC" id="1.1.1.25" evidence="21"/>
<dbReference type="InterPro" id="IPR036291">
    <property type="entry name" value="NAD(P)-bd_dom_sf"/>
</dbReference>
<dbReference type="FunFam" id="3.65.10.10:FF:000007">
    <property type="entry name" value="Pentafunctional AROM polypeptide"/>
    <property type="match status" value="1"/>
</dbReference>
<dbReference type="InterPro" id="IPR027417">
    <property type="entry name" value="P-loop_NTPase"/>
</dbReference>
<evidence type="ECO:0000259" key="28">
    <source>
        <dbReference type="Pfam" id="PF18317"/>
    </source>
</evidence>
<comment type="similarity">
    <text evidence="22">In the N-terminal section; belongs to the dehydroquinate synthase family.</text>
</comment>
<dbReference type="InterPro" id="IPR006264">
    <property type="entry name" value="EPSP_synthase"/>
</dbReference>
<dbReference type="Pfam" id="PF00275">
    <property type="entry name" value="EPSP_synthase"/>
    <property type="match status" value="1"/>
</dbReference>
<dbReference type="PIRSF" id="PIRSF000514">
    <property type="entry name" value="Pentafunct_AroM"/>
    <property type="match status" value="1"/>
</dbReference>
<reference evidence="30 31" key="1">
    <citation type="submission" date="2014-04" db="EMBL/GenBank/DDBJ databases">
        <authorList>
            <consortium name="DOE Joint Genome Institute"/>
            <person name="Kuo A."/>
            <person name="Kohler A."/>
            <person name="Costa M.D."/>
            <person name="Nagy L.G."/>
            <person name="Floudas D."/>
            <person name="Copeland A."/>
            <person name="Barry K.W."/>
            <person name="Cichocki N."/>
            <person name="Veneault-Fourrey C."/>
            <person name="LaButti K."/>
            <person name="Lindquist E.A."/>
            <person name="Lipzen A."/>
            <person name="Lundell T."/>
            <person name="Morin E."/>
            <person name="Murat C."/>
            <person name="Sun H."/>
            <person name="Tunlid A."/>
            <person name="Henrissat B."/>
            <person name="Grigoriev I.V."/>
            <person name="Hibbett D.S."/>
            <person name="Martin F."/>
            <person name="Nordberg H.P."/>
            <person name="Cantor M.N."/>
            <person name="Hua S.X."/>
        </authorList>
    </citation>
    <scope>NUCLEOTIDE SEQUENCE [LARGE SCALE GENOMIC DNA]</scope>
    <source>
        <strain evidence="30 31">441</strain>
    </source>
</reference>
<dbReference type="Gene3D" id="1.20.1090.10">
    <property type="entry name" value="Dehydroquinate synthase-like - alpha domain"/>
    <property type="match status" value="1"/>
</dbReference>
<comment type="similarity">
    <text evidence="21 22">In the 4th section; belongs to the type-I 3-dehydroquinase family.</text>
</comment>
<dbReference type="Pfam" id="PF18317">
    <property type="entry name" value="SDH_C"/>
    <property type="match status" value="1"/>
</dbReference>
<comment type="similarity">
    <text evidence="21 22">In the 2nd section; belongs to the EPSP synthase family.</text>
</comment>
<evidence type="ECO:0000259" key="29">
    <source>
        <dbReference type="Pfam" id="PF24621"/>
    </source>
</evidence>
<dbReference type="EC" id="2.5.1.19" evidence="21"/>
<comment type="similarity">
    <text evidence="21">In the N-terminal section; belongs to the sugar phosphate cyclases superfamily. Dehydroquinate synthase family.</text>
</comment>
<dbReference type="InterPro" id="IPR030960">
    <property type="entry name" value="DHQS/DOIS_N"/>
</dbReference>
<keyword evidence="23" id="KW-0812">Transmembrane</keyword>
<dbReference type="SUPFAM" id="SSF55205">
    <property type="entry name" value="EPT/RTPC-like"/>
    <property type="match status" value="1"/>
</dbReference>
<evidence type="ECO:0000256" key="2">
    <source>
        <dbReference type="ARBA" id="ARBA00004842"/>
    </source>
</evidence>
<protein>
    <recommendedName>
        <fullName evidence="21">Pentafunctional AROM polypeptide</fullName>
    </recommendedName>
    <domain>
        <recommendedName>
            <fullName evidence="21">3-dehydroquinate synthase</fullName>
            <shortName evidence="21">DHQS</shortName>
            <ecNumber evidence="21">4.2.3.4</ecNumber>
        </recommendedName>
    </domain>
    <domain>
        <recommendedName>
            <fullName evidence="21">3-phosphoshikimate 1-carboxyvinyltransferase</fullName>
            <ecNumber evidence="21">2.5.1.19</ecNumber>
        </recommendedName>
        <alternativeName>
            <fullName evidence="21">5-enolpyruvylshikimate-3-phosphate synthase</fullName>
            <shortName evidence="21">EPSP synthase</shortName>
            <shortName evidence="21">EPSPS</shortName>
        </alternativeName>
    </domain>
    <domain>
        <recommendedName>
            <fullName evidence="21">Shikimate kinase</fullName>
            <shortName evidence="21">SK</shortName>
            <ecNumber evidence="21">2.7.1.71</ecNumber>
        </recommendedName>
    </domain>
    <domain>
        <recommendedName>
            <fullName evidence="21">3-dehydroquinate dehydratase</fullName>
            <shortName evidence="21">3-dehydroquinase</shortName>
            <ecNumber evidence="21">4.2.1.10</ecNumber>
        </recommendedName>
    </domain>
    <domain>
        <recommendedName>
            <fullName evidence="21">Shikimate dehydrogenase</fullName>
            <ecNumber evidence="21">1.1.1.25</ecNumber>
        </recommendedName>
    </domain>
</protein>
<dbReference type="NCBIfam" id="TIGR01357">
    <property type="entry name" value="aroB"/>
    <property type="match status" value="1"/>
</dbReference>
<comment type="similarity">
    <text evidence="5">Belongs to the EPSP synthase family.</text>
</comment>
<feature type="active site" description="For EPSP synthase activity" evidence="21">
    <location>
        <position position="897"/>
    </location>
</feature>
<dbReference type="InterPro" id="IPR001381">
    <property type="entry name" value="DHquinase_I"/>
</dbReference>
<dbReference type="CDD" id="cd00464">
    <property type="entry name" value="SK"/>
    <property type="match status" value="1"/>
</dbReference>
<comment type="subcellular location">
    <subcellularLocation>
        <location evidence="21 22">Cytoplasm</location>
    </subcellularLocation>
</comment>
<dbReference type="InterPro" id="IPR006151">
    <property type="entry name" value="Shikm_DH/Glu-tRNA_Rdtase"/>
</dbReference>
<dbReference type="InterPro" id="IPR023000">
    <property type="entry name" value="Shikimate_kinase_CS"/>
</dbReference>
<dbReference type="SUPFAM" id="SSF51735">
    <property type="entry name" value="NAD(P)-binding Rossmann-fold domains"/>
    <property type="match status" value="1"/>
</dbReference>
<dbReference type="STRING" id="765257.A0A0C9ZVG8"/>
<feature type="binding site" evidence="21">
    <location>
        <begin position="181"/>
        <end position="184"/>
    </location>
    <ligand>
        <name>NAD(+)</name>
        <dbReference type="ChEBI" id="CHEBI:57540"/>
    </ligand>
</feature>
<evidence type="ECO:0000256" key="5">
    <source>
        <dbReference type="ARBA" id="ARBA00009948"/>
    </source>
</evidence>
<keyword evidence="12 21" id="KW-0862">Zinc</keyword>
<feature type="binding site" evidence="21">
    <location>
        <position position="121"/>
    </location>
    <ligand>
        <name>NAD(+)</name>
        <dbReference type="ChEBI" id="CHEBI:57540"/>
    </ligand>
</feature>
<dbReference type="GO" id="GO:0004764">
    <property type="term" value="F:shikimate 3-dehydrogenase (NADP+) activity"/>
    <property type="evidence" value="ECO:0007669"/>
    <property type="project" value="UniProtKB-UniRule"/>
</dbReference>
<evidence type="ECO:0000313" key="31">
    <source>
        <dbReference type="Proteomes" id="UP000054018"/>
    </source>
</evidence>
<evidence type="ECO:0000256" key="13">
    <source>
        <dbReference type="ARBA" id="ARBA00022840"/>
    </source>
</evidence>
<feature type="domain" description="3-dehydroquinate synthase N-terminal" evidence="26">
    <location>
        <begin position="79"/>
        <end position="191"/>
    </location>
</feature>
<dbReference type="Gene3D" id="3.40.50.1970">
    <property type="match status" value="1"/>
</dbReference>
<feature type="binding site" evidence="21">
    <location>
        <position position="268"/>
    </location>
    <ligand>
        <name>7-phospho-2-dehydro-3-deoxy-D-arabino-heptonate</name>
        <dbReference type="ChEBI" id="CHEBI:58394"/>
    </ligand>
</feature>
<dbReference type="SUPFAM" id="SSF52540">
    <property type="entry name" value="P-loop containing nucleoside triphosphate hydrolases"/>
    <property type="match status" value="1"/>
</dbReference>
<evidence type="ECO:0000256" key="3">
    <source>
        <dbReference type="ARBA" id="ARBA00006477"/>
    </source>
</evidence>
<feature type="binding site" evidence="21">
    <location>
        <begin position="42"/>
        <end position="44"/>
    </location>
    <ligand>
        <name>NAD(+)</name>
        <dbReference type="ChEBI" id="CHEBI:57540"/>
    </ligand>
</feature>
<dbReference type="GO" id="GO:0009423">
    <property type="term" value="P:chorismate biosynthetic process"/>
    <property type="evidence" value="ECO:0007669"/>
    <property type="project" value="UniProtKB-UniRule"/>
</dbReference>
<dbReference type="EC" id="2.7.1.71" evidence="21"/>
<keyword evidence="23" id="KW-1133">Transmembrane helix</keyword>